<keyword evidence="3" id="KW-1185">Reference proteome</keyword>
<dbReference type="AlphaFoldDB" id="A0A7W7V8C1"/>
<comment type="caution">
    <text evidence="2">The sequence shown here is derived from an EMBL/GenBank/DDBJ whole genome shotgun (WGS) entry which is preliminary data.</text>
</comment>
<dbReference type="RefSeq" id="WP_183947058.1">
    <property type="nucleotide sequence ID" value="NZ_JACHHX010000002.1"/>
</dbReference>
<proteinExistence type="predicted"/>
<feature type="domain" description="Mce/MlaD" evidence="1">
    <location>
        <begin position="41"/>
        <end position="116"/>
    </location>
</feature>
<protein>
    <submittedName>
        <fullName evidence="2">Phospholipid/cholesterol/gamma-HCH transport system substrate-binding protein</fullName>
    </submittedName>
</protein>
<accession>A0A7W7V8C1</accession>
<gene>
    <name evidence="2" type="ORF">HNQ58_000349</name>
</gene>
<dbReference type="Pfam" id="PF02470">
    <property type="entry name" value="MlaD"/>
    <property type="match status" value="1"/>
</dbReference>
<organism evidence="2 3">
    <name type="scientific">Rehaibacterium terrae</name>
    <dbReference type="NCBI Taxonomy" id="1341696"/>
    <lineage>
        <taxon>Bacteria</taxon>
        <taxon>Pseudomonadati</taxon>
        <taxon>Pseudomonadota</taxon>
        <taxon>Gammaproteobacteria</taxon>
        <taxon>Lysobacterales</taxon>
        <taxon>Lysobacteraceae</taxon>
        <taxon>Rehaibacterium</taxon>
    </lineage>
</organism>
<reference evidence="2 3" key="1">
    <citation type="submission" date="2020-08" db="EMBL/GenBank/DDBJ databases">
        <title>Genomic Encyclopedia of Type Strains, Phase IV (KMG-IV): sequencing the most valuable type-strain genomes for metagenomic binning, comparative biology and taxonomic classification.</title>
        <authorList>
            <person name="Goeker M."/>
        </authorList>
    </citation>
    <scope>NUCLEOTIDE SEQUENCE [LARGE SCALE GENOMIC DNA]</scope>
    <source>
        <strain evidence="2 3">DSM 25897</strain>
    </source>
</reference>
<dbReference type="PANTHER" id="PTHR36698:SF2">
    <property type="entry name" value="MCE_MLAD DOMAIN-CONTAINING PROTEIN"/>
    <property type="match status" value="1"/>
</dbReference>
<evidence type="ECO:0000313" key="2">
    <source>
        <dbReference type="EMBL" id="MBB5014475.1"/>
    </source>
</evidence>
<dbReference type="Proteomes" id="UP000519004">
    <property type="component" value="Unassembled WGS sequence"/>
</dbReference>
<evidence type="ECO:0000259" key="1">
    <source>
        <dbReference type="Pfam" id="PF02470"/>
    </source>
</evidence>
<name>A0A7W7V8C1_9GAMM</name>
<dbReference type="PANTHER" id="PTHR36698">
    <property type="entry name" value="BLL5892 PROTEIN"/>
    <property type="match status" value="1"/>
</dbReference>
<dbReference type="EMBL" id="JACHHX010000002">
    <property type="protein sequence ID" value="MBB5014475.1"/>
    <property type="molecule type" value="Genomic_DNA"/>
</dbReference>
<dbReference type="InterPro" id="IPR003399">
    <property type="entry name" value="Mce/MlaD"/>
</dbReference>
<sequence length="315" mass="33859">METKANHVLIGAFTLAVSAGLLLFALWAAKYASESSWAEYDVVFREAVTGLSVGGIVQYNGITVGSVRHLSLAPDDPGRVIARIRVGADTPVLRDTTARLALTGLTGVAFIQLSGGSPGSPRLLAREDEPVPVIVAEESALQKLFASSEDIAIAASEVLVRLRNILSDENAARIATTLSNIDAVTTTIAAEREDIGALIRSAREASERLEGSLRRFDRLATALDENLTDELPQLLGNLRRTMTQVDSLTRRADVILAENHESLASFGSQGLAQVGPALAELRELLRELTRISARLEDNPAAFLLGRDQPKEFSPR</sequence>
<evidence type="ECO:0000313" key="3">
    <source>
        <dbReference type="Proteomes" id="UP000519004"/>
    </source>
</evidence>